<proteinExistence type="predicted"/>
<accession>A0ABD0K083</accession>
<evidence type="ECO:0000313" key="2">
    <source>
        <dbReference type="EMBL" id="KAK7480709.1"/>
    </source>
</evidence>
<keyword evidence="3" id="KW-1185">Reference proteome</keyword>
<comment type="caution">
    <text evidence="2">The sequence shown here is derived from an EMBL/GenBank/DDBJ whole genome shotgun (WGS) entry which is preliminary data.</text>
</comment>
<dbReference type="Proteomes" id="UP001519460">
    <property type="component" value="Unassembled WGS sequence"/>
</dbReference>
<feature type="signal peptide" evidence="1">
    <location>
        <begin position="1"/>
        <end position="17"/>
    </location>
</feature>
<organism evidence="2 3">
    <name type="scientific">Batillaria attramentaria</name>
    <dbReference type="NCBI Taxonomy" id="370345"/>
    <lineage>
        <taxon>Eukaryota</taxon>
        <taxon>Metazoa</taxon>
        <taxon>Spiralia</taxon>
        <taxon>Lophotrochozoa</taxon>
        <taxon>Mollusca</taxon>
        <taxon>Gastropoda</taxon>
        <taxon>Caenogastropoda</taxon>
        <taxon>Sorbeoconcha</taxon>
        <taxon>Cerithioidea</taxon>
        <taxon>Batillariidae</taxon>
        <taxon>Batillaria</taxon>
    </lineage>
</organism>
<dbReference type="AlphaFoldDB" id="A0ABD0K083"/>
<evidence type="ECO:0000256" key="1">
    <source>
        <dbReference type="SAM" id="SignalP"/>
    </source>
</evidence>
<sequence length="91" mass="9993">MIVLIASGILTILYNYASDCGMKLAATPGSVRGLVNLARAFRASASCLMNIGSVRVSVKKGRHMQRVHACQIGQDWLLHIVFLVRRIAARR</sequence>
<feature type="chain" id="PRO_5044800973" evidence="1">
    <location>
        <begin position="18"/>
        <end position="91"/>
    </location>
</feature>
<reference evidence="2 3" key="1">
    <citation type="journal article" date="2023" name="Sci. Data">
        <title>Genome assembly of the Korean intertidal mud-creeper Batillaria attramentaria.</title>
        <authorList>
            <person name="Patra A.K."/>
            <person name="Ho P.T."/>
            <person name="Jun S."/>
            <person name="Lee S.J."/>
            <person name="Kim Y."/>
            <person name="Won Y.J."/>
        </authorList>
    </citation>
    <scope>NUCLEOTIDE SEQUENCE [LARGE SCALE GENOMIC DNA]</scope>
    <source>
        <strain evidence="2">Wonlab-2016</strain>
    </source>
</reference>
<name>A0ABD0K083_9CAEN</name>
<gene>
    <name evidence="2" type="ORF">BaRGS_00028077</name>
</gene>
<keyword evidence="1" id="KW-0732">Signal</keyword>
<evidence type="ECO:0000313" key="3">
    <source>
        <dbReference type="Proteomes" id="UP001519460"/>
    </source>
</evidence>
<protein>
    <submittedName>
        <fullName evidence="2">Uncharacterized protein</fullName>
    </submittedName>
</protein>
<dbReference type="EMBL" id="JACVVK020000276">
    <property type="protein sequence ID" value="KAK7480709.1"/>
    <property type="molecule type" value="Genomic_DNA"/>
</dbReference>